<dbReference type="STRING" id="37992.A0A4Z0YSI2"/>
<keyword evidence="3" id="KW-1185">Reference proteome</keyword>
<keyword evidence="1" id="KW-0175">Coiled coil</keyword>
<dbReference type="Proteomes" id="UP000297716">
    <property type="component" value="Unassembled WGS sequence"/>
</dbReference>
<dbReference type="AlphaFoldDB" id="A0A4Z0YSI2"/>
<sequence length="152" mass="16878">MNKAPSPGMPNDLMSVKEDLKSVKEDIKSIKEDLKSTKEDLIKKIDSLEKSLRINIAIRDSNSITRTMNASASRLMPLYSVLTGTPIEHCPTTRHELEILSNPQVIRILAELEDLLYDPSTSTADVTKNRLAMLVGITAASPFVAHNVVKHR</sequence>
<dbReference type="OrthoDB" id="4778440at2759"/>
<feature type="coiled-coil region" evidence="1">
    <location>
        <begin position="13"/>
        <end position="51"/>
    </location>
</feature>
<evidence type="ECO:0000256" key="1">
    <source>
        <dbReference type="SAM" id="Coils"/>
    </source>
</evidence>
<organism evidence="2 3">
    <name type="scientific">Xylaria hypoxylon</name>
    <dbReference type="NCBI Taxonomy" id="37992"/>
    <lineage>
        <taxon>Eukaryota</taxon>
        <taxon>Fungi</taxon>
        <taxon>Dikarya</taxon>
        <taxon>Ascomycota</taxon>
        <taxon>Pezizomycotina</taxon>
        <taxon>Sordariomycetes</taxon>
        <taxon>Xylariomycetidae</taxon>
        <taxon>Xylariales</taxon>
        <taxon>Xylariaceae</taxon>
        <taxon>Xylaria</taxon>
    </lineage>
</organism>
<gene>
    <name evidence="2" type="ORF">E0Z10_g1849</name>
</gene>
<comment type="caution">
    <text evidence="2">The sequence shown here is derived from an EMBL/GenBank/DDBJ whole genome shotgun (WGS) entry which is preliminary data.</text>
</comment>
<reference evidence="2 3" key="1">
    <citation type="submission" date="2019-03" db="EMBL/GenBank/DDBJ databases">
        <title>Draft genome sequence of Xylaria hypoxylon DSM 108379, a ubiquitous saprotrophic-parasitic fungi on hardwood.</title>
        <authorList>
            <person name="Buettner E."/>
            <person name="Leonhardt S."/>
            <person name="Gebauer A.M."/>
            <person name="Liers C."/>
            <person name="Hofrichter M."/>
            <person name="Kellner H."/>
        </authorList>
    </citation>
    <scope>NUCLEOTIDE SEQUENCE [LARGE SCALE GENOMIC DNA]</scope>
    <source>
        <strain evidence="2 3">DSM 108379</strain>
    </source>
</reference>
<evidence type="ECO:0000313" key="2">
    <source>
        <dbReference type="EMBL" id="TGJ86957.1"/>
    </source>
</evidence>
<dbReference type="EMBL" id="SKBN01000020">
    <property type="protein sequence ID" value="TGJ86957.1"/>
    <property type="molecule type" value="Genomic_DNA"/>
</dbReference>
<protein>
    <submittedName>
        <fullName evidence="2">Uncharacterized protein</fullName>
    </submittedName>
</protein>
<proteinExistence type="predicted"/>
<name>A0A4Z0YSI2_9PEZI</name>
<accession>A0A4Z0YSI2</accession>
<evidence type="ECO:0000313" key="3">
    <source>
        <dbReference type="Proteomes" id="UP000297716"/>
    </source>
</evidence>